<feature type="chain" id="PRO_5038993074" evidence="1">
    <location>
        <begin position="20"/>
        <end position="112"/>
    </location>
</feature>
<dbReference type="Proteomes" id="UP000234331">
    <property type="component" value="Unassembled WGS sequence"/>
</dbReference>
<sequence length="112" mass="12243">MKMLIALAAVGFLPGVGEAAWAVRAYKGDRLLKASRVGEAAYRSRLVGAESRFVADKYTTPGVKPGLFNGKRATLAWSALGAKRYADYKSARTVFRAKVGKHHIDLLHGPWR</sequence>
<feature type="signal peptide" evidence="1">
    <location>
        <begin position="1"/>
        <end position="19"/>
    </location>
</feature>
<reference evidence="2 3" key="1">
    <citation type="submission" date="2017-06" db="EMBL/GenBank/DDBJ databases">
        <authorList>
            <person name="Kim H.J."/>
            <person name="Triplett B.A."/>
        </authorList>
    </citation>
    <scope>NUCLEOTIDE SEQUENCE [LARGE SCALE GENOMIC DNA]</scope>
    <source>
        <strain evidence="2">FRACA_ARgP5</strain>
    </source>
</reference>
<accession>A0A2I2KUD6</accession>
<evidence type="ECO:0000313" key="2">
    <source>
        <dbReference type="EMBL" id="SNQ49262.1"/>
    </source>
</evidence>
<keyword evidence="1" id="KW-0732">Signal</keyword>
<evidence type="ECO:0000256" key="1">
    <source>
        <dbReference type="SAM" id="SignalP"/>
    </source>
</evidence>
<organism evidence="2 3">
    <name type="scientific">Frankia canadensis</name>
    <dbReference type="NCBI Taxonomy" id="1836972"/>
    <lineage>
        <taxon>Bacteria</taxon>
        <taxon>Bacillati</taxon>
        <taxon>Actinomycetota</taxon>
        <taxon>Actinomycetes</taxon>
        <taxon>Frankiales</taxon>
        <taxon>Frankiaceae</taxon>
        <taxon>Frankia</taxon>
    </lineage>
</organism>
<protein>
    <submittedName>
        <fullName evidence="2">Uncharacterized protein</fullName>
    </submittedName>
</protein>
<keyword evidence="3" id="KW-1185">Reference proteome</keyword>
<evidence type="ECO:0000313" key="3">
    <source>
        <dbReference type="Proteomes" id="UP000234331"/>
    </source>
</evidence>
<dbReference type="AlphaFoldDB" id="A0A2I2KUD6"/>
<dbReference type="EMBL" id="FZMO01000237">
    <property type="protein sequence ID" value="SNQ49262.1"/>
    <property type="molecule type" value="Genomic_DNA"/>
</dbReference>
<proteinExistence type="predicted"/>
<gene>
    <name evidence="2" type="ORF">FRACA_3110010</name>
</gene>
<name>A0A2I2KUD6_9ACTN</name>